<dbReference type="InterPro" id="IPR002178">
    <property type="entry name" value="PTS_EIIA_type-2_dom"/>
</dbReference>
<organism evidence="2 3">
    <name type="scientific">Streptococcus ratti FA-1 = DSM 20564</name>
    <dbReference type="NCBI Taxonomy" id="699248"/>
    <lineage>
        <taxon>Bacteria</taxon>
        <taxon>Bacillati</taxon>
        <taxon>Bacillota</taxon>
        <taxon>Bacilli</taxon>
        <taxon>Lactobacillales</taxon>
        <taxon>Streptococcaceae</taxon>
        <taxon>Streptococcus</taxon>
    </lineage>
</organism>
<dbReference type="SUPFAM" id="SSF55804">
    <property type="entry name" value="Phoshotransferase/anion transport protein"/>
    <property type="match status" value="1"/>
</dbReference>
<gene>
    <name evidence="2" type="ORF">SRA_08456</name>
</gene>
<dbReference type="Gene3D" id="3.40.930.10">
    <property type="entry name" value="Mannitol-specific EII, Chain A"/>
    <property type="match status" value="1"/>
</dbReference>
<protein>
    <submittedName>
        <fullName evidence="2">ORF</fullName>
    </submittedName>
</protein>
<dbReference type="PROSITE" id="PS51094">
    <property type="entry name" value="PTS_EIIA_TYPE_2"/>
    <property type="match status" value="1"/>
</dbReference>
<keyword evidence="3" id="KW-1185">Reference proteome</keyword>
<reference evidence="2 3" key="1">
    <citation type="submission" date="2009-12" db="EMBL/GenBank/DDBJ databases">
        <authorList>
            <person name="Lefebure T."/>
            <person name="Cornejo O.E."/>
            <person name="Pavinski Bitar P.D."/>
            <person name="Lang P."/>
            <person name="Stanhope M.J."/>
        </authorList>
    </citation>
    <scope>NUCLEOTIDE SEQUENCE [LARGE SCALE GENOMIC DNA]</scope>
    <source>
        <strain evidence="2 3">FA-1</strain>
    </source>
</reference>
<dbReference type="Proteomes" id="UP000007815">
    <property type="component" value="Unassembled WGS sequence"/>
</dbReference>
<evidence type="ECO:0000313" key="2">
    <source>
        <dbReference type="EMBL" id="EJN94555.1"/>
    </source>
</evidence>
<evidence type="ECO:0000259" key="1">
    <source>
        <dbReference type="PROSITE" id="PS51094"/>
    </source>
</evidence>
<dbReference type="RefSeq" id="WP_003089678.1">
    <property type="nucleotide sequence ID" value="NZ_AJTZ01000005.1"/>
</dbReference>
<dbReference type="InterPro" id="IPR016152">
    <property type="entry name" value="PTrfase/Anion_transptr"/>
</dbReference>
<feature type="domain" description="PTS EIIA type-2" evidence="1">
    <location>
        <begin position="1"/>
        <end position="138"/>
    </location>
</feature>
<dbReference type="Pfam" id="PF00359">
    <property type="entry name" value="PTS_EIIA_2"/>
    <property type="match status" value="1"/>
</dbReference>
<sequence>MSSDLIKKVFVGESFQEVKDVYRFLAEEIDASISRDLAKKLLIREQLANIQIDKQTVLPHLESSQLRQSQLLILQLTDPIKDWNETIKDISLVICLALKANEDRVVKEQIRSFMTKLADAAYVEKLLTDSKANIEKML</sequence>
<evidence type="ECO:0000313" key="3">
    <source>
        <dbReference type="Proteomes" id="UP000007815"/>
    </source>
</evidence>
<dbReference type="EMBL" id="AJTZ01000005">
    <property type="protein sequence ID" value="EJN94555.1"/>
    <property type="molecule type" value="Genomic_DNA"/>
</dbReference>
<name>A0ABP2QZT5_STRRT</name>
<proteinExistence type="predicted"/>
<comment type="caution">
    <text evidence="2">The sequence shown here is derived from an EMBL/GenBank/DDBJ whole genome shotgun (WGS) entry which is preliminary data.</text>
</comment>
<accession>A0ABP2QZT5</accession>